<dbReference type="InterPro" id="IPR051012">
    <property type="entry name" value="CellSynth/LPSAsmb/PSIAsmb"/>
</dbReference>
<dbReference type="OrthoDB" id="9806825at2"/>
<dbReference type="EMBL" id="RJVI01000003">
    <property type="protein sequence ID" value="ROR29503.1"/>
    <property type="molecule type" value="Genomic_DNA"/>
</dbReference>
<gene>
    <name evidence="6" type="ORF">EDC57_2173</name>
</gene>
<evidence type="ECO:0000256" key="1">
    <source>
        <dbReference type="ARBA" id="ARBA00022737"/>
    </source>
</evidence>
<accession>A0A3N1XS66</accession>
<reference evidence="6 7" key="1">
    <citation type="submission" date="2018-11" db="EMBL/GenBank/DDBJ databases">
        <title>Genomic Encyclopedia of Type Strains, Phase IV (KMG-IV): sequencing the most valuable type-strain genomes for metagenomic binning, comparative biology and taxonomic classification.</title>
        <authorList>
            <person name="Goeker M."/>
        </authorList>
    </citation>
    <scope>NUCLEOTIDE SEQUENCE [LARGE SCALE GENOMIC DNA]</scope>
    <source>
        <strain evidence="6 7">DSM 100275</strain>
    </source>
</reference>
<proteinExistence type="predicted"/>
<feature type="coiled-coil region" evidence="4">
    <location>
        <begin position="368"/>
        <end position="431"/>
    </location>
</feature>
<keyword evidence="7" id="KW-1185">Reference proteome</keyword>
<evidence type="ECO:0000313" key="7">
    <source>
        <dbReference type="Proteomes" id="UP000276634"/>
    </source>
</evidence>
<dbReference type="RefSeq" id="WP_123401923.1">
    <property type="nucleotide sequence ID" value="NZ_RJVI01000003.1"/>
</dbReference>
<evidence type="ECO:0000256" key="2">
    <source>
        <dbReference type="ARBA" id="ARBA00022803"/>
    </source>
</evidence>
<dbReference type="PANTHER" id="PTHR45586">
    <property type="entry name" value="TPR REPEAT-CONTAINING PROTEIN PA4667"/>
    <property type="match status" value="1"/>
</dbReference>
<name>A0A3N1XS66_9GAMM</name>
<dbReference type="InterPro" id="IPR019734">
    <property type="entry name" value="TPR_rpt"/>
</dbReference>
<evidence type="ECO:0000256" key="4">
    <source>
        <dbReference type="SAM" id="Coils"/>
    </source>
</evidence>
<feature type="chain" id="PRO_5017942318" evidence="5">
    <location>
        <begin position="21"/>
        <end position="1353"/>
    </location>
</feature>
<sequence length="1353" mass="142648">MALSRGAAAAALLLAGTALAAPGPEALVAEILAAHGARRQPPPPPPGTPRLDAAAALAAGDLEGAARLLQRLAGAPELHARLALARGAPEAALAHLAQAPGPEATLLRAIALHRLGRPAEAISALDRAPPPPAPSLGLAAAELALRQGRADEALARLRPLPPDPPALRLAARALDAQGEAAAALAVRMHLALRGTPGSETARAAERAAAALLRDGAAAAAADLLARALGRLEAAETALALPQGPPGQRLAAACGALPEACRDPRLAAARELQARLRAEAVRLEAAADRLAHAAPLVEARPREVAAAARRLAPRRHALLPLPEHPLDARLATLLDGPPEPELHRLYLGLVRAVGGRRARGIWWRGRGDDEAAEAELAAVEAALARLEGEAGPPYGGLAPRLAALADEARTAAARLRQEAARLEEAMAQTVLAAVDARRARLRRGQLRLAARLGAIARAAPAPGAGRTLPPHEAQTVAAVLALRPQHAPPPPFDFGRAARALRRLAAAPEPDTAAAAAEHLAALLLASGEAQETTGRPLPGVDPALAEAAALYGRLAGTEADPGRRARLRYQQAHAADLAADLAGAARALETAAADADGALATEIWFRLGETRFTLGRYAEAADAYSRALEGGSGPLAVHARYKRGWSRYKLGAYAEAEDDFLAVLAAELPPGGLEAASGPRRQLLEDTLGVLALALDHQGGVRVLDAALGRRPLPFAALLYQGLGEHYLRKERFVDAAEAFLAYGRRHPADVQAALFAARAAEAYAAGGFPSLLWPARERLAADYGPGSPFWAGLDETARGRVGAAIAPHLEALARRAHAAFQAGEAPAAEAERRYRALLEAVPAEARGPHRFLLGELLRAAGRTREALAAYEAAAWADPPHADAAAAGYTALALLDGPLRDSDRGRARFVADARRFLDRFPQAPRQAEVRARLAEALLESGRDDEAVAAAAGLLDAPAPLRARGLAVIGETRARTGDWAGAEAAWRAALEADPSARAVRARLALALYRQAEALRDGGRLAEAAAAFLRVARELPDSGLEAPARFDAAALLIRLERWPEAAEALEALRADSPDHPLAARVPEKLALAYEHLGRRTEAARELLRVAAASRDEAVARAARLHAAELLAAAGARREAIDVLRDYVARHPRPLDEALEARWRLAGLYAEAGDAERRAIWLRRLLSAYRREAAGASDAAHTLAARAALALGDIARARFEAVRLRLPLRASLARKREALEEAVRHYETAARTGVAGAVTEAAYRVGELYRRLAADVLASERPAGLDALARAQYEVLLEEQALPFEDRAVELHAANLARAREGVWDRWVAASLEALRALDPAHYDRREKVEHHVDVLDPTP</sequence>
<feature type="signal peptide" evidence="5">
    <location>
        <begin position="1"/>
        <end position="20"/>
    </location>
</feature>
<protein>
    <submittedName>
        <fullName evidence="6">Tetratricopeptide repeat protein</fullName>
    </submittedName>
</protein>
<dbReference type="PANTHER" id="PTHR45586:SF1">
    <property type="entry name" value="LIPOPOLYSACCHARIDE ASSEMBLY PROTEIN B"/>
    <property type="match status" value="1"/>
</dbReference>
<feature type="repeat" description="TPR" evidence="3">
    <location>
        <begin position="601"/>
        <end position="634"/>
    </location>
</feature>
<evidence type="ECO:0000256" key="3">
    <source>
        <dbReference type="PROSITE-ProRule" id="PRU00339"/>
    </source>
</evidence>
<dbReference type="Gene3D" id="1.25.40.10">
    <property type="entry name" value="Tetratricopeptide repeat domain"/>
    <property type="match status" value="4"/>
</dbReference>
<organism evidence="6 7">
    <name type="scientific">Inmirania thermothiophila</name>
    <dbReference type="NCBI Taxonomy" id="1750597"/>
    <lineage>
        <taxon>Bacteria</taxon>
        <taxon>Pseudomonadati</taxon>
        <taxon>Pseudomonadota</taxon>
        <taxon>Gammaproteobacteria</taxon>
        <taxon>Chromatiales</taxon>
        <taxon>Ectothiorhodospiraceae</taxon>
        <taxon>Inmirania</taxon>
    </lineage>
</organism>
<dbReference type="SMART" id="SM00028">
    <property type="entry name" value="TPR"/>
    <property type="match status" value="5"/>
</dbReference>
<keyword evidence="4" id="KW-0175">Coiled coil</keyword>
<evidence type="ECO:0000313" key="6">
    <source>
        <dbReference type="EMBL" id="ROR29503.1"/>
    </source>
</evidence>
<keyword evidence="5" id="KW-0732">Signal</keyword>
<dbReference type="Proteomes" id="UP000276634">
    <property type="component" value="Unassembled WGS sequence"/>
</dbReference>
<dbReference type="Pfam" id="PF13432">
    <property type="entry name" value="TPR_16"/>
    <property type="match status" value="5"/>
</dbReference>
<dbReference type="PROSITE" id="PS50005">
    <property type="entry name" value="TPR"/>
    <property type="match status" value="1"/>
</dbReference>
<keyword evidence="1" id="KW-0677">Repeat</keyword>
<dbReference type="InterPro" id="IPR011990">
    <property type="entry name" value="TPR-like_helical_dom_sf"/>
</dbReference>
<dbReference type="SUPFAM" id="SSF48452">
    <property type="entry name" value="TPR-like"/>
    <property type="match status" value="2"/>
</dbReference>
<evidence type="ECO:0000256" key="5">
    <source>
        <dbReference type="SAM" id="SignalP"/>
    </source>
</evidence>
<comment type="caution">
    <text evidence="6">The sequence shown here is derived from an EMBL/GenBank/DDBJ whole genome shotgun (WGS) entry which is preliminary data.</text>
</comment>
<keyword evidence="2 3" id="KW-0802">TPR repeat</keyword>